<dbReference type="Proteomes" id="UP000830454">
    <property type="component" value="Chromosome"/>
</dbReference>
<gene>
    <name evidence="1" type="ORF">LXD69_10610</name>
</gene>
<accession>A0ABY4HI51</accession>
<name>A0ABY4HI51_9FLAO</name>
<dbReference type="RefSeq" id="WP_246915283.1">
    <property type="nucleotide sequence ID" value="NZ_CP090145.1"/>
</dbReference>
<organism evidence="1 2">
    <name type="scientific">Flavobacterium sediminilitoris</name>
    <dbReference type="NCBI Taxonomy" id="2024526"/>
    <lineage>
        <taxon>Bacteria</taxon>
        <taxon>Pseudomonadati</taxon>
        <taxon>Bacteroidota</taxon>
        <taxon>Flavobacteriia</taxon>
        <taxon>Flavobacteriales</taxon>
        <taxon>Flavobacteriaceae</taxon>
        <taxon>Flavobacterium</taxon>
    </lineage>
</organism>
<dbReference type="PROSITE" id="PS51257">
    <property type="entry name" value="PROKAR_LIPOPROTEIN"/>
    <property type="match status" value="1"/>
</dbReference>
<evidence type="ECO:0000313" key="2">
    <source>
        <dbReference type="Proteomes" id="UP000830454"/>
    </source>
</evidence>
<reference evidence="1" key="2">
    <citation type="submission" date="2022-04" db="EMBL/GenBank/DDBJ databases">
        <title>Complete Genome Sequence of Flavobacterium sediminilitoris YSM-43, Isolated from a Tidal Sediment.</title>
        <authorList>
            <person name="Lee P.A."/>
        </authorList>
    </citation>
    <scope>NUCLEOTIDE SEQUENCE</scope>
    <source>
        <strain evidence="1">YSM-43</strain>
    </source>
</reference>
<evidence type="ECO:0008006" key="3">
    <source>
        <dbReference type="Google" id="ProtNLM"/>
    </source>
</evidence>
<dbReference type="EMBL" id="CP090145">
    <property type="protein sequence ID" value="UOX32502.1"/>
    <property type="molecule type" value="Genomic_DNA"/>
</dbReference>
<keyword evidence="2" id="KW-1185">Reference proteome</keyword>
<sequence length="145" mass="17209">MKKAIFYILITFITLSCTKSIKDSDLENIKGYWEIEKVILPEGTSKEYKINEEVEKVEYNNGKGVKRKVILLYNGNFLVNNIKQQFSVEKRKDSYFIMNKTDFSNWEEEILTLSPEKLIVKNEEGIEYYYKKRNDIKLEDNGKKN</sequence>
<proteinExistence type="predicted"/>
<protein>
    <recommendedName>
        <fullName evidence="3">Lipocalin-like domain-containing protein</fullName>
    </recommendedName>
</protein>
<evidence type="ECO:0000313" key="1">
    <source>
        <dbReference type="EMBL" id="UOX32502.1"/>
    </source>
</evidence>
<reference evidence="1" key="1">
    <citation type="submission" date="2021-12" db="EMBL/GenBank/DDBJ databases">
        <authorList>
            <person name="Cha I.-T."/>
            <person name="Lee K.-E."/>
            <person name="Park S.-J."/>
        </authorList>
    </citation>
    <scope>NUCLEOTIDE SEQUENCE</scope>
    <source>
        <strain evidence="1">YSM-43</strain>
    </source>
</reference>